<keyword evidence="1" id="KW-0472">Membrane</keyword>
<gene>
    <name evidence="2" type="ORF">RS694_03920</name>
</gene>
<dbReference type="Proteomes" id="UP000186110">
    <property type="component" value="Chromosome"/>
</dbReference>
<dbReference type="STRING" id="1484693.RS694_03920"/>
<keyword evidence="1" id="KW-1133">Transmembrane helix</keyword>
<dbReference type="KEGG" id="rsb:RS694_03920"/>
<accession>A0A1P8K748</accession>
<keyword evidence="3" id="KW-1185">Reference proteome</keyword>
<keyword evidence="1" id="KW-0812">Transmembrane</keyword>
<dbReference type="SUPFAM" id="SSF53474">
    <property type="entry name" value="alpha/beta-Hydrolases"/>
    <property type="match status" value="1"/>
</dbReference>
<name>A0A1P8K748_9BURK</name>
<protein>
    <recommendedName>
        <fullName evidence="4">Fungal lipase-like domain-containing protein</fullName>
    </recommendedName>
</protein>
<dbReference type="AlphaFoldDB" id="A0A1P8K748"/>
<sequence length="400" mass="44371">MPVVSRQAAQIHPNGGWALTLISSRLQKRGYIMRTFFTNSAGWLRLVVFATSLTTVTGCGSIFLLDANREIYDDRSGGKPGKNDISEPKNKDDWFLVEMSNRYGLMSLFALTAYRYDIDRKDRDRIGCDYLNPSFVGDRHFGMPRSTAAAGRWERWLPEKTKAGDPSPCFNESGLFYETYVHRSAEEKITEAVIAFRGSETRAGQTASDWGTNLSNFFGFEPQQYAIARLHIEKLTDRILAEAAGVPIYAVGHSLGGGLAQQAGYLTKSIKEVYAFDTSPVTNWTHLRRDGAVKQGYPIIHRVHNSGEGLAGFRGVATAATQARFGRHDVAVQFGPKALVDGHAITMLACNFALIMKETNSQGGMYDYPTSYIVDHVLKRDGGPKKDDVRVCDDENKGQD</sequence>
<evidence type="ECO:0000256" key="1">
    <source>
        <dbReference type="SAM" id="Phobius"/>
    </source>
</evidence>
<dbReference type="InterPro" id="IPR029058">
    <property type="entry name" value="AB_hydrolase_fold"/>
</dbReference>
<organism evidence="2 3">
    <name type="scientific">Rhodoferax saidenbachensis</name>
    <dbReference type="NCBI Taxonomy" id="1484693"/>
    <lineage>
        <taxon>Bacteria</taxon>
        <taxon>Pseudomonadati</taxon>
        <taxon>Pseudomonadota</taxon>
        <taxon>Betaproteobacteria</taxon>
        <taxon>Burkholderiales</taxon>
        <taxon>Comamonadaceae</taxon>
        <taxon>Rhodoferax</taxon>
    </lineage>
</organism>
<dbReference type="EMBL" id="CP019239">
    <property type="protein sequence ID" value="APW41776.1"/>
    <property type="molecule type" value="Genomic_DNA"/>
</dbReference>
<dbReference type="Pfam" id="PF26363">
    <property type="entry name" value="Phospholipase-like"/>
    <property type="match status" value="1"/>
</dbReference>
<evidence type="ECO:0000313" key="3">
    <source>
        <dbReference type="Proteomes" id="UP000186110"/>
    </source>
</evidence>
<feature type="transmembrane region" description="Helical" evidence="1">
    <location>
        <begin position="43"/>
        <end position="65"/>
    </location>
</feature>
<proteinExistence type="predicted"/>
<reference evidence="2 3" key="1">
    <citation type="submission" date="2017-01" db="EMBL/GenBank/DDBJ databases">
        <authorList>
            <person name="Mah S.A."/>
            <person name="Swanson W.J."/>
            <person name="Moy G.W."/>
            <person name="Vacquier V.D."/>
        </authorList>
    </citation>
    <scope>NUCLEOTIDE SEQUENCE [LARGE SCALE GENOMIC DNA]</scope>
    <source>
        <strain evidence="2 3">DSM 22694</strain>
    </source>
</reference>
<evidence type="ECO:0000313" key="2">
    <source>
        <dbReference type="EMBL" id="APW41776.1"/>
    </source>
</evidence>
<dbReference type="Gene3D" id="3.40.50.1820">
    <property type="entry name" value="alpha/beta hydrolase"/>
    <property type="match status" value="1"/>
</dbReference>
<evidence type="ECO:0008006" key="4">
    <source>
        <dbReference type="Google" id="ProtNLM"/>
    </source>
</evidence>